<protein>
    <submittedName>
        <fullName evidence="2">Uncharacterized protein</fullName>
    </submittedName>
</protein>
<dbReference type="AlphaFoldDB" id="A0A6G1GY89"/>
<gene>
    <name evidence="2" type="ORF">K402DRAFT_95299</name>
</gene>
<dbReference type="EMBL" id="ML977159">
    <property type="protein sequence ID" value="KAF1985926.1"/>
    <property type="molecule type" value="Genomic_DNA"/>
</dbReference>
<proteinExistence type="predicted"/>
<feature type="compositionally biased region" description="Polar residues" evidence="1">
    <location>
        <begin position="179"/>
        <end position="196"/>
    </location>
</feature>
<accession>A0A6G1GY89</accession>
<evidence type="ECO:0000256" key="1">
    <source>
        <dbReference type="SAM" id="MobiDB-lite"/>
    </source>
</evidence>
<feature type="compositionally biased region" description="Polar residues" evidence="1">
    <location>
        <begin position="69"/>
        <end position="80"/>
    </location>
</feature>
<organism evidence="2 3">
    <name type="scientific">Aulographum hederae CBS 113979</name>
    <dbReference type="NCBI Taxonomy" id="1176131"/>
    <lineage>
        <taxon>Eukaryota</taxon>
        <taxon>Fungi</taxon>
        <taxon>Dikarya</taxon>
        <taxon>Ascomycota</taxon>
        <taxon>Pezizomycotina</taxon>
        <taxon>Dothideomycetes</taxon>
        <taxon>Pleosporomycetidae</taxon>
        <taxon>Aulographales</taxon>
        <taxon>Aulographaceae</taxon>
    </lineage>
</organism>
<feature type="compositionally biased region" description="Low complexity" evidence="1">
    <location>
        <begin position="225"/>
        <end position="248"/>
    </location>
</feature>
<evidence type="ECO:0000313" key="3">
    <source>
        <dbReference type="Proteomes" id="UP000800041"/>
    </source>
</evidence>
<keyword evidence="3" id="KW-1185">Reference proteome</keyword>
<dbReference type="Proteomes" id="UP000800041">
    <property type="component" value="Unassembled WGS sequence"/>
</dbReference>
<feature type="region of interest" description="Disordered" evidence="1">
    <location>
        <begin position="53"/>
        <end position="307"/>
    </location>
</feature>
<sequence>MLSGREDGQQGAVSADFAAWQERFLGKYANGEAGDGNPTATLLSATRGFWDVNNSLESSRPCERPWGQNDLQGNVTTARPQQELDPMDPLSALTAAILRDEREPSPHRNLRKRPRSPSPSSPYGDQRMRLESSTPAPYSNPRKRGRSPSPASPYGNQRMRLEPPMPAPYSNPRKRGRSPSPTSPYGNQRMRLTSPNSPSPPPALQTSRAPRWTNPLNIWEPQRSPSPSSLPFPSTSTAASTSPTRASSFQPAQAMGSMLQRPNGRGFVHRPPVVRPPRGAGGAEGGVHDHVKGEWDGEDERWMVVDG</sequence>
<feature type="compositionally biased region" description="Basic and acidic residues" evidence="1">
    <location>
        <begin position="286"/>
        <end position="307"/>
    </location>
</feature>
<reference evidence="2" key="1">
    <citation type="journal article" date="2020" name="Stud. Mycol.">
        <title>101 Dothideomycetes genomes: a test case for predicting lifestyles and emergence of pathogens.</title>
        <authorList>
            <person name="Haridas S."/>
            <person name="Albert R."/>
            <person name="Binder M."/>
            <person name="Bloem J."/>
            <person name="Labutti K."/>
            <person name="Salamov A."/>
            <person name="Andreopoulos B."/>
            <person name="Baker S."/>
            <person name="Barry K."/>
            <person name="Bills G."/>
            <person name="Bluhm B."/>
            <person name="Cannon C."/>
            <person name="Castanera R."/>
            <person name="Culley D."/>
            <person name="Daum C."/>
            <person name="Ezra D."/>
            <person name="Gonzalez J."/>
            <person name="Henrissat B."/>
            <person name="Kuo A."/>
            <person name="Liang C."/>
            <person name="Lipzen A."/>
            <person name="Lutzoni F."/>
            <person name="Magnuson J."/>
            <person name="Mondo S."/>
            <person name="Nolan M."/>
            <person name="Ohm R."/>
            <person name="Pangilinan J."/>
            <person name="Park H.-J."/>
            <person name="Ramirez L."/>
            <person name="Alfaro M."/>
            <person name="Sun H."/>
            <person name="Tritt A."/>
            <person name="Yoshinaga Y."/>
            <person name="Zwiers L.-H."/>
            <person name="Turgeon B."/>
            <person name="Goodwin S."/>
            <person name="Spatafora J."/>
            <person name="Crous P."/>
            <person name="Grigoriev I."/>
        </authorList>
    </citation>
    <scope>NUCLEOTIDE SEQUENCE</scope>
    <source>
        <strain evidence="2">CBS 113979</strain>
    </source>
</reference>
<evidence type="ECO:0000313" key="2">
    <source>
        <dbReference type="EMBL" id="KAF1985926.1"/>
    </source>
</evidence>
<name>A0A6G1GY89_9PEZI</name>